<dbReference type="Proteomes" id="UP000318081">
    <property type="component" value="Chromosome"/>
</dbReference>
<dbReference type="RefSeq" id="WP_145207510.1">
    <property type="nucleotide sequence ID" value="NZ_CP036432.1"/>
</dbReference>
<dbReference type="PANTHER" id="PTHR43747">
    <property type="entry name" value="FAD-BINDING PROTEIN"/>
    <property type="match status" value="1"/>
</dbReference>
<proteinExistence type="predicted"/>
<dbReference type="InterPro" id="IPR002938">
    <property type="entry name" value="FAD-bd"/>
</dbReference>
<dbReference type="InterPro" id="IPR036188">
    <property type="entry name" value="FAD/NAD-bd_sf"/>
</dbReference>
<protein>
    <submittedName>
        <fullName evidence="2">Ribulose-1,5-biphosphate synthetase</fullName>
    </submittedName>
</protein>
<dbReference type="Gene3D" id="3.50.50.60">
    <property type="entry name" value="FAD/NAD(P)-binding domain"/>
    <property type="match status" value="1"/>
</dbReference>
<keyword evidence="3" id="KW-1185">Reference proteome</keyword>
<evidence type="ECO:0000259" key="1">
    <source>
        <dbReference type="Pfam" id="PF01494"/>
    </source>
</evidence>
<evidence type="ECO:0000313" key="2">
    <source>
        <dbReference type="EMBL" id="QDV81763.1"/>
    </source>
</evidence>
<reference evidence="2 3" key="1">
    <citation type="submission" date="2019-02" db="EMBL/GenBank/DDBJ databases">
        <title>Deep-cultivation of Planctomycetes and their phenomic and genomic characterization uncovers novel biology.</title>
        <authorList>
            <person name="Wiegand S."/>
            <person name="Jogler M."/>
            <person name="Boedeker C."/>
            <person name="Pinto D."/>
            <person name="Vollmers J."/>
            <person name="Rivas-Marin E."/>
            <person name="Kohn T."/>
            <person name="Peeters S.H."/>
            <person name="Heuer A."/>
            <person name="Rast P."/>
            <person name="Oberbeckmann S."/>
            <person name="Bunk B."/>
            <person name="Jeske O."/>
            <person name="Meyerdierks A."/>
            <person name="Storesund J.E."/>
            <person name="Kallscheuer N."/>
            <person name="Luecker S."/>
            <person name="Lage O.M."/>
            <person name="Pohl T."/>
            <person name="Merkel B.J."/>
            <person name="Hornburger P."/>
            <person name="Mueller R.-W."/>
            <person name="Bruemmer F."/>
            <person name="Labrenz M."/>
            <person name="Spormann A.M."/>
            <person name="Op den Camp H."/>
            <person name="Overmann J."/>
            <person name="Amann R."/>
            <person name="Jetten M.S.M."/>
            <person name="Mascher T."/>
            <person name="Medema M.H."/>
            <person name="Devos D.P."/>
            <person name="Kaster A.-K."/>
            <person name="Ovreas L."/>
            <person name="Rohde M."/>
            <person name="Galperin M.Y."/>
            <person name="Jogler C."/>
        </authorList>
    </citation>
    <scope>NUCLEOTIDE SEQUENCE [LARGE SCALE GENOMIC DNA]</scope>
    <source>
        <strain evidence="2 3">TBK1r</strain>
    </source>
</reference>
<dbReference type="EMBL" id="CP036432">
    <property type="protein sequence ID" value="QDV81763.1"/>
    <property type="molecule type" value="Genomic_DNA"/>
</dbReference>
<dbReference type="InterPro" id="IPR050816">
    <property type="entry name" value="Flavin-dep_Halogenase_NPB"/>
</dbReference>
<gene>
    <name evidence="2" type="ORF">TBK1r_06830</name>
</gene>
<dbReference type="Pfam" id="PF01494">
    <property type="entry name" value="FAD_binding_3"/>
    <property type="match status" value="1"/>
</dbReference>
<feature type="domain" description="FAD-binding" evidence="1">
    <location>
        <begin position="5"/>
        <end position="211"/>
    </location>
</feature>
<accession>A0ABX5XIE9</accession>
<dbReference type="Gene3D" id="3.30.9.100">
    <property type="match status" value="1"/>
</dbReference>
<dbReference type="PANTHER" id="PTHR43747:SF1">
    <property type="entry name" value="SLR1998 PROTEIN"/>
    <property type="match status" value="1"/>
</dbReference>
<sequence length="478" mass="53041">MRFDSDVAIIGGGPAGSIAAARLSGLGFRTTVFDATGLKKRHRAESLTWQGHRFLRFIEMTEGIEESIIQETTGATIRWANETHERHVTAIQVDRGQFDAALLRFAKSQGAVVSELARVRKVRPQKAGERGGWILTVDTERTTVDHHTRFLVDATGARDLLGHGRTLIRPRTIALIGTHRVDAPGATTFIEATKNSWCWLAPAGQRKMMFAAFVDPLKRGSRNKRDLAQHYFANLVECKFASRLCDAPIAKPVACLVNASRSNQVVGDDWIKVGSSAISYDPLSSQGLHCAMVSGFQAAAVVNTIHAGGNARLAQDFYTKQVYRSADLHKRNTGRLYSDHAKVCPTSFWLSRETRKDAGSQPDLEPSLDFSEKLWIGGRVSFRECAALANDKIVSEVGMCLEQQEPITRFGGTPITEFTRHVDGSRSGKELISVWSRQTSRHDAEQLFRYLVQHRAIVPHKTHVSSSLASMHTRRKNE</sequence>
<organism evidence="2 3">
    <name type="scientific">Stieleria magnilauensis</name>
    <dbReference type="NCBI Taxonomy" id="2527963"/>
    <lineage>
        <taxon>Bacteria</taxon>
        <taxon>Pseudomonadati</taxon>
        <taxon>Planctomycetota</taxon>
        <taxon>Planctomycetia</taxon>
        <taxon>Pirellulales</taxon>
        <taxon>Pirellulaceae</taxon>
        <taxon>Stieleria</taxon>
    </lineage>
</organism>
<dbReference type="SUPFAM" id="SSF51905">
    <property type="entry name" value="FAD/NAD(P)-binding domain"/>
    <property type="match status" value="1"/>
</dbReference>
<name>A0ABX5XIE9_9BACT</name>
<evidence type="ECO:0000313" key="3">
    <source>
        <dbReference type="Proteomes" id="UP000318081"/>
    </source>
</evidence>
<dbReference type="PRINTS" id="PR00420">
    <property type="entry name" value="RNGMNOXGNASE"/>
</dbReference>